<sequence>MMKKYTLGTLALGILATSACQNTSGQNEEAEKLATEAIEIHDEIMPQISTFSKHEILIDSLLQNLSLLKTVDSNLDTAETNKKFSTLKGDLESATDKMMVWMKEYVADSTDVNYQKAEVNRISELKTEFEQVTYEAESLLAPFKK</sequence>
<dbReference type="Proteomes" id="UP000239711">
    <property type="component" value="Unassembled WGS sequence"/>
</dbReference>
<dbReference type="EMBL" id="PVBQ01000006">
    <property type="protein sequence ID" value="PRD47533.1"/>
    <property type="molecule type" value="Genomic_DNA"/>
</dbReference>
<gene>
    <name evidence="1" type="ORF">C5745_09445</name>
</gene>
<accession>A0A2S9J420</accession>
<evidence type="ECO:0000313" key="1">
    <source>
        <dbReference type="EMBL" id="PRD47533.1"/>
    </source>
</evidence>
<dbReference type="RefSeq" id="WP_133166330.1">
    <property type="nucleotide sequence ID" value="NZ_PVBQ01000006.1"/>
</dbReference>
<comment type="caution">
    <text evidence="1">The sequence shown here is derived from an EMBL/GenBank/DDBJ whole genome shotgun (WGS) entry which is preliminary data.</text>
</comment>
<proteinExistence type="predicted"/>
<dbReference type="PROSITE" id="PS51257">
    <property type="entry name" value="PROKAR_LIPOPROTEIN"/>
    <property type="match status" value="1"/>
</dbReference>
<reference evidence="1 2" key="1">
    <citation type="submission" date="2018-02" db="EMBL/GenBank/DDBJ databases">
        <title>The draft genome of Sphingobacterium sp. 5JN-11.</title>
        <authorList>
            <person name="Liu L."/>
            <person name="Li L."/>
            <person name="Liang L."/>
            <person name="Zhang X."/>
            <person name="Wang T."/>
        </authorList>
    </citation>
    <scope>NUCLEOTIDE SEQUENCE [LARGE SCALE GENOMIC DNA]</scope>
    <source>
        <strain evidence="1 2">5JN-11</strain>
    </source>
</reference>
<evidence type="ECO:0000313" key="2">
    <source>
        <dbReference type="Proteomes" id="UP000239711"/>
    </source>
</evidence>
<protein>
    <submittedName>
        <fullName evidence="1">Transposase</fullName>
    </submittedName>
</protein>
<organism evidence="1 2">
    <name type="scientific">Sphingobacterium haloxyli</name>
    <dbReference type="NCBI Taxonomy" id="2100533"/>
    <lineage>
        <taxon>Bacteria</taxon>
        <taxon>Pseudomonadati</taxon>
        <taxon>Bacteroidota</taxon>
        <taxon>Sphingobacteriia</taxon>
        <taxon>Sphingobacteriales</taxon>
        <taxon>Sphingobacteriaceae</taxon>
        <taxon>Sphingobacterium</taxon>
    </lineage>
</organism>
<dbReference type="OrthoDB" id="1436925at2"/>
<dbReference type="AlphaFoldDB" id="A0A2S9J420"/>
<name>A0A2S9J420_9SPHI</name>
<keyword evidence="2" id="KW-1185">Reference proteome</keyword>